<dbReference type="InterPro" id="IPR009061">
    <property type="entry name" value="DNA-bd_dom_put_sf"/>
</dbReference>
<dbReference type="Pfam" id="PF12728">
    <property type="entry name" value="HTH_17"/>
    <property type="match status" value="1"/>
</dbReference>
<proteinExistence type="predicted"/>
<evidence type="ECO:0000259" key="1">
    <source>
        <dbReference type="Pfam" id="PF12728"/>
    </source>
</evidence>
<dbReference type="GO" id="GO:0003677">
    <property type="term" value="F:DNA binding"/>
    <property type="evidence" value="ECO:0007669"/>
    <property type="project" value="InterPro"/>
</dbReference>
<dbReference type="SUPFAM" id="SSF46955">
    <property type="entry name" value="Putative DNA-binding domain"/>
    <property type="match status" value="1"/>
</dbReference>
<evidence type="ECO:0000313" key="2">
    <source>
        <dbReference type="EMBL" id="KKL72599.1"/>
    </source>
</evidence>
<reference evidence="2" key="1">
    <citation type="journal article" date="2015" name="Nature">
        <title>Complex archaea that bridge the gap between prokaryotes and eukaryotes.</title>
        <authorList>
            <person name="Spang A."/>
            <person name="Saw J.H."/>
            <person name="Jorgensen S.L."/>
            <person name="Zaremba-Niedzwiedzka K."/>
            <person name="Martijn J."/>
            <person name="Lind A.E."/>
            <person name="van Eijk R."/>
            <person name="Schleper C."/>
            <person name="Guy L."/>
            <person name="Ettema T.J."/>
        </authorList>
    </citation>
    <scope>NUCLEOTIDE SEQUENCE</scope>
</reference>
<protein>
    <recommendedName>
        <fullName evidence="1">Helix-turn-helix domain-containing protein</fullName>
    </recommendedName>
</protein>
<name>A0A0F9EF64_9ZZZZ</name>
<dbReference type="InterPro" id="IPR041657">
    <property type="entry name" value="HTH_17"/>
</dbReference>
<dbReference type="EMBL" id="LAZR01025224">
    <property type="protein sequence ID" value="KKL72599.1"/>
    <property type="molecule type" value="Genomic_DNA"/>
</dbReference>
<sequence length="62" mass="6966">MSKRAIYISVGNIARELAVATVTVRRWITAGKLSAVKLAGGRKLRILVTEYERFKAAEIKKY</sequence>
<organism evidence="2">
    <name type="scientific">marine sediment metagenome</name>
    <dbReference type="NCBI Taxonomy" id="412755"/>
    <lineage>
        <taxon>unclassified sequences</taxon>
        <taxon>metagenomes</taxon>
        <taxon>ecological metagenomes</taxon>
    </lineage>
</organism>
<feature type="domain" description="Helix-turn-helix" evidence="1">
    <location>
        <begin position="8"/>
        <end position="54"/>
    </location>
</feature>
<dbReference type="InterPro" id="IPR010093">
    <property type="entry name" value="SinI_DNA-bd"/>
</dbReference>
<comment type="caution">
    <text evidence="2">The sequence shown here is derived from an EMBL/GenBank/DDBJ whole genome shotgun (WGS) entry which is preliminary data.</text>
</comment>
<dbReference type="NCBIfam" id="TIGR01764">
    <property type="entry name" value="excise"/>
    <property type="match status" value="1"/>
</dbReference>
<accession>A0A0F9EF64</accession>
<dbReference type="AlphaFoldDB" id="A0A0F9EF64"/>
<gene>
    <name evidence="2" type="ORF">LCGC14_2083330</name>
</gene>